<accession>A0A972VYQ5</accession>
<evidence type="ECO:0000256" key="3">
    <source>
        <dbReference type="ARBA" id="ARBA00012328"/>
    </source>
</evidence>
<evidence type="ECO:0000256" key="7">
    <source>
        <dbReference type="ARBA" id="ARBA00022603"/>
    </source>
</evidence>
<dbReference type="AlphaFoldDB" id="A0A972VYQ5"/>
<dbReference type="InterPro" id="IPR006700">
    <property type="entry name" value="RsmE"/>
</dbReference>
<dbReference type="Pfam" id="PF20260">
    <property type="entry name" value="PUA_4"/>
    <property type="match status" value="1"/>
</dbReference>
<evidence type="ECO:0000256" key="1">
    <source>
        <dbReference type="ARBA" id="ARBA00004496"/>
    </source>
</evidence>
<dbReference type="InterPro" id="IPR046886">
    <property type="entry name" value="RsmE_MTase_dom"/>
</dbReference>
<protein>
    <recommendedName>
        <fullName evidence="4 12">Ribosomal RNA small subunit methyltransferase E</fullName>
        <ecNumber evidence="3 12">2.1.1.193</ecNumber>
    </recommendedName>
</protein>
<comment type="subcellular location">
    <subcellularLocation>
        <location evidence="1 12">Cytoplasm</location>
    </subcellularLocation>
</comment>
<organism evidence="15 16">
    <name type="scientific">SAR86 cluster bacterium</name>
    <dbReference type="NCBI Taxonomy" id="2030880"/>
    <lineage>
        <taxon>Bacteria</taxon>
        <taxon>Pseudomonadati</taxon>
        <taxon>Pseudomonadota</taxon>
        <taxon>Gammaproteobacteria</taxon>
        <taxon>SAR86 cluster</taxon>
    </lineage>
</organism>
<keyword evidence="8 12" id="KW-0808">Transferase</keyword>
<dbReference type="PANTHER" id="PTHR30027:SF3">
    <property type="entry name" value="16S RRNA (URACIL(1498)-N(3))-METHYLTRANSFERASE"/>
    <property type="match status" value="1"/>
</dbReference>
<dbReference type="NCBIfam" id="NF008692">
    <property type="entry name" value="PRK11713.1-5"/>
    <property type="match status" value="1"/>
</dbReference>
<dbReference type="InterPro" id="IPR029028">
    <property type="entry name" value="Alpha/beta_knot_MTases"/>
</dbReference>
<evidence type="ECO:0000256" key="9">
    <source>
        <dbReference type="ARBA" id="ARBA00022691"/>
    </source>
</evidence>
<evidence type="ECO:0000259" key="13">
    <source>
        <dbReference type="Pfam" id="PF04452"/>
    </source>
</evidence>
<evidence type="ECO:0000313" key="15">
    <source>
        <dbReference type="EMBL" id="NQV66769.1"/>
    </source>
</evidence>
<dbReference type="SUPFAM" id="SSF75217">
    <property type="entry name" value="alpha/beta knot"/>
    <property type="match status" value="1"/>
</dbReference>
<keyword evidence="9 12" id="KW-0949">S-adenosyl-L-methionine</keyword>
<comment type="function">
    <text evidence="10 12">Specifically methylates the N3 position of the uracil ring of uridine 1498 (m3U1498) in 16S rRNA. Acts on the fully assembled 30S ribosomal subunit.</text>
</comment>
<dbReference type="Gene3D" id="3.40.1280.10">
    <property type="match status" value="1"/>
</dbReference>
<dbReference type="EC" id="2.1.1.193" evidence="3 12"/>
<evidence type="ECO:0000256" key="6">
    <source>
        <dbReference type="ARBA" id="ARBA00022552"/>
    </source>
</evidence>
<keyword evidence="6 12" id="KW-0698">rRNA processing</keyword>
<reference evidence="15" key="1">
    <citation type="submission" date="2020-05" db="EMBL/GenBank/DDBJ databases">
        <title>Sulfur intermediates as new biogeochemical hubs in an aquatic model microbial ecosystem.</title>
        <authorList>
            <person name="Vigneron A."/>
        </authorList>
    </citation>
    <scope>NUCLEOTIDE SEQUENCE</scope>
    <source>
        <strain evidence="15">Bin.250</strain>
    </source>
</reference>
<dbReference type="EMBL" id="JABMOJ010000580">
    <property type="protein sequence ID" value="NQV66769.1"/>
    <property type="molecule type" value="Genomic_DNA"/>
</dbReference>
<dbReference type="GO" id="GO:0070475">
    <property type="term" value="P:rRNA base methylation"/>
    <property type="evidence" value="ECO:0007669"/>
    <property type="project" value="TreeGrafter"/>
</dbReference>
<dbReference type="Pfam" id="PF04452">
    <property type="entry name" value="Methyltrans_RNA"/>
    <property type="match status" value="1"/>
</dbReference>
<comment type="caution">
    <text evidence="15">The sequence shown here is derived from an EMBL/GenBank/DDBJ whole genome shotgun (WGS) entry which is preliminary data.</text>
</comment>
<proteinExistence type="inferred from homology"/>
<dbReference type="PIRSF" id="PIRSF015601">
    <property type="entry name" value="MTase_slr0722"/>
    <property type="match status" value="1"/>
</dbReference>
<dbReference type="CDD" id="cd18084">
    <property type="entry name" value="RsmE-like"/>
    <property type="match status" value="1"/>
</dbReference>
<evidence type="ECO:0000256" key="11">
    <source>
        <dbReference type="ARBA" id="ARBA00047944"/>
    </source>
</evidence>
<gene>
    <name evidence="15" type="ORF">HQ497_15525</name>
</gene>
<dbReference type="Proteomes" id="UP000754644">
    <property type="component" value="Unassembled WGS sequence"/>
</dbReference>
<comment type="catalytic activity">
    <reaction evidence="11 12">
        <text>uridine(1498) in 16S rRNA + S-adenosyl-L-methionine = N(3)-methyluridine(1498) in 16S rRNA + S-adenosyl-L-homocysteine + H(+)</text>
        <dbReference type="Rhea" id="RHEA:42920"/>
        <dbReference type="Rhea" id="RHEA-COMP:10283"/>
        <dbReference type="Rhea" id="RHEA-COMP:10284"/>
        <dbReference type="ChEBI" id="CHEBI:15378"/>
        <dbReference type="ChEBI" id="CHEBI:57856"/>
        <dbReference type="ChEBI" id="CHEBI:59789"/>
        <dbReference type="ChEBI" id="CHEBI:65315"/>
        <dbReference type="ChEBI" id="CHEBI:74502"/>
        <dbReference type="EC" id="2.1.1.193"/>
    </reaction>
</comment>
<dbReference type="PANTHER" id="PTHR30027">
    <property type="entry name" value="RIBOSOMAL RNA SMALL SUBUNIT METHYLTRANSFERASE E"/>
    <property type="match status" value="1"/>
</dbReference>
<feature type="domain" description="Ribosomal RNA small subunit methyltransferase E methyltransferase" evidence="13">
    <location>
        <begin position="76"/>
        <end position="234"/>
    </location>
</feature>
<evidence type="ECO:0000259" key="14">
    <source>
        <dbReference type="Pfam" id="PF20260"/>
    </source>
</evidence>
<dbReference type="NCBIfam" id="TIGR00046">
    <property type="entry name" value="RsmE family RNA methyltransferase"/>
    <property type="match status" value="1"/>
</dbReference>
<evidence type="ECO:0000256" key="4">
    <source>
        <dbReference type="ARBA" id="ARBA00013673"/>
    </source>
</evidence>
<dbReference type="Gene3D" id="2.40.240.20">
    <property type="entry name" value="Hypothetical PUA domain-like, domain 1"/>
    <property type="match status" value="1"/>
</dbReference>
<feature type="domain" description="Ribosomal RNA small subunit methyltransferase E PUA-like" evidence="14">
    <location>
        <begin position="21"/>
        <end position="65"/>
    </location>
</feature>
<evidence type="ECO:0000256" key="2">
    <source>
        <dbReference type="ARBA" id="ARBA00005528"/>
    </source>
</evidence>
<evidence type="ECO:0000313" key="16">
    <source>
        <dbReference type="Proteomes" id="UP000754644"/>
    </source>
</evidence>
<dbReference type="GO" id="GO:0070042">
    <property type="term" value="F:rRNA (uridine-N3-)-methyltransferase activity"/>
    <property type="evidence" value="ECO:0007669"/>
    <property type="project" value="TreeGrafter"/>
</dbReference>
<dbReference type="InterPro" id="IPR029026">
    <property type="entry name" value="tRNA_m1G_MTases_N"/>
</dbReference>
<comment type="similarity">
    <text evidence="2 12">Belongs to the RNA methyltransferase RsmE family.</text>
</comment>
<evidence type="ECO:0000256" key="5">
    <source>
        <dbReference type="ARBA" id="ARBA00022490"/>
    </source>
</evidence>
<dbReference type="SUPFAM" id="SSF88697">
    <property type="entry name" value="PUA domain-like"/>
    <property type="match status" value="1"/>
</dbReference>
<evidence type="ECO:0000256" key="8">
    <source>
        <dbReference type="ARBA" id="ARBA00022679"/>
    </source>
</evidence>
<name>A0A972VYQ5_9GAMM</name>
<dbReference type="InterPro" id="IPR015947">
    <property type="entry name" value="PUA-like_sf"/>
</dbReference>
<keyword evidence="7 12" id="KW-0489">Methyltransferase</keyword>
<keyword evidence="5 12" id="KW-0963">Cytoplasm</keyword>
<evidence type="ECO:0000256" key="10">
    <source>
        <dbReference type="ARBA" id="ARBA00025699"/>
    </source>
</evidence>
<sequence>MRQSRVFVQQELGAGLRIDLDSTTSHYLKNVLRVSLDTKVVLFNGSGGEYQGAVVALGKSQVSIQLGSFEPIDRCSPVQIQLGLCITKREAMDTAVQMATELGVNQIQPLYSEHTHVARQAAAKRAGHWQQIVYSACEQCGLNRPPALRPVEELSAWLTQTDADLKLIADPSGQANLLNLSVTPTSIAVLIGPEGGFSAQELDDARQQGFIVVGLGPRILRAAHAPATVIGLLQARFGDLQHGLESNEVNLGLDIVHIGD</sequence>
<dbReference type="InterPro" id="IPR046887">
    <property type="entry name" value="RsmE_PUA-like"/>
</dbReference>
<evidence type="ECO:0000256" key="12">
    <source>
        <dbReference type="PIRNR" id="PIRNR015601"/>
    </source>
</evidence>
<dbReference type="GO" id="GO:0005737">
    <property type="term" value="C:cytoplasm"/>
    <property type="evidence" value="ECO:0007669"/>
    <property type="project" value="UniProtKB-SubCell"/>
</dbReference>